<gene>
    <name evidence="1" type="ORF">EZS27_022395</name>
</gene>
<evidence type="ECO:0000313" key="1">
    <source>
        <dbReference type="EMBL" id="KAA6328737.1"/>
    </source>
</evidence>
<organism evidence="1">
    <name type="scientific">termite gut metagenome</name>
    <dbReference type="NCBI Taxonomy" id="433724"/>
    <lineage>
        <taxon>unclassified sequences</taxon>
        <taxon>metagenomes</taxon>
        <taxon>organismal metagenomes</taxon>
    </lineage>
</organism>
<dbReference type="Gene3D" id="3.20.20.80">
    <property type="entry name" value="Glycosidases"/>
    <property type="match status" value="2"/>
</dbReference>
<dbReference type="EMBL" id="SNRY01001766">
    <property type="protein sequence ID" value="KAA6328737.1"/>
    <property type="molecule type" value="Genomic_DNA"/>
</dbReference>
<dbReference type="PROSITE" id="PS51257">
    <property type="entry name" value="PROKAR_LIPOPROTEIN"/>
    <property type="match status" value="1"/>
</dbReference>
<evidence type="ECO:0008006" key="2">
    <source>
        <dbReference type="Google" id="ProtNLM"/>
    </source>
</evidence>
<sequence length="619" mass="70053">MRKWQIFTCVVLWIGLVTSCQPSRHSTRMIFSSEEVRSLHTYALKDIAPDLPSDWTDYQYLILELKISNPQRFFVGMKTKDGLYVNGIQPFSGLPVRFCIPLDYYRKPPASGMDMAATFNKIRPLGMINIGSRVGTLVGVDSISFYMIAPVGNPTLDIYSIALSIDDPGDKILQERYLVDAFGQWSAGKWPEKVKTQDELLAAWKQEESELKPLSSGVSEYGGFTNLQLRATGYFRTEKVDGKWWFVDPLGYPFLSVGVNGMRPSSRTLTKGRESIFACLPDTSGFVDFHSRNVNIRYGSAADSLWTTTTLRRMQAWGLNTVGNWSAPQLLDRNMPFVVNLRGLLLERGIMGLADIYDPEYAATIDRAIQTLTEPYKDNPWLLGYFVGNEQPWPGNETLLCDRILAGNDTPIKKALQAYLEQHGNTPEAKLAFAYKTFDKFLGLVNSALEKHAPNHLNLGMRFGAETSDELLILAGKHFDVFSFNCYRIEPNTEFIERIDRTTGLPCMLGEYHFGVPDRGMASGLVQVYSYADRGKAYQFYNEHGYAHPSLIGLHWFQWVDEPNTGRMDGENYNIGMVDVTDRPYTDLKKAIQATHKRLYDIHNGTLAPTEEKPRFANQ</sequence>
<dbReference type="InterPro" id="IPR017853">
    <property type="entry name" value="GH"/>
</dbReference>
<reference evidence="1" key="1">
    <citation type="submission" date="2019-03" db="EMBL/GenBank/DDBJ databases">
        <title>Single cell metagenomics reveals metabolic interactions within the superorganism composed of flagellate Streblomastix strix and complex community of Bacteroidetes bacteria on its surface.</title>
        <authorList>
            <person name="Treitli S.C."/>
            <person name="Kolisko M."/>
            <person name="Husnik F."/>
            <person name="Keeling P."/>
            <person name="Hampl V."/>
        </authorList>
    </citation>
    <scope>NUCLEOTIDE SEQUENCE</scope>
    <source>
        <strain evidence="1">STM</strain>
    </source>
</reference>
<dbReference type="SUPFAM" id="SSF51445">
    <property type="entry name" value="(Trans)glycosidases"/>
    <property type="match status" value="1"/>
</dbReference>
<proteinExistence type="predicted"/>
<comment type="caution">
    <text evidence="1">The sequence shown here is derived from an EMBL/GenBank/DDBJ whole genome shotgun (WGS) entry which is preliminary data.</text>
</comment>
<protein>
    <recommendedName>
        <fullName evidence="2">Beta-agarase</fullName>
    </recommendedName>
</protein>
<accession>A0A5J4R3M3</accession>
<name>A0A5J4R3M3_9ZZZZ</name>
<dbReference type="AlphaFoldDB" id="A0A5J4R3M3"/>